<sequence>MMQGDRKLSGSSQKRSLSSVIPATITGNARLDPLALGVVGMDNRQAVIIDIGAVLTKVGYAGEFVPRAIIRTELVDDRTGETIKVLDDTLSEQELYYRLVKFFRELFFRYLLTVARDRRIVIVESILARTSHRNAMARVLFNAFDAPSVLFAPSHLLATFPFGVTNAIVIDVGYSEATIVPILEGVTMLYQLETSCIGAKCLEERVYELLRKYGKVLTISGTERALTDDDDLLLKKERILEDIVVRFCFATKMDRGKMIHASEYNPEREIPKPPCDVRLPFGEEMLIVPGLIREWTAEAIFEENDDIKSLPQLVLDAVYRCPIDMRRKLLDSIILVGGTTRMKGFSARLRDEILRLLTASAYANKLGNIKSVKFYRLPNTSIELYASWIGGSMFGALEVLQYYSLTREDWQRRGKVCQPEYCLNLIQLCRLTDISLGG</sequence>
<dbReference type="AlphaFoldDB" id="A0A1I7VEB6"/>
<dbReference type="SMART" id="SM00268">
    <property type="entry name" value="ACTIN"/>
    <property type="match status" value="1"/>
</dbReference>
<name>A0A1I7VEB6_LOALO</name>
<dbReference type="WBParaSite" id="EN70_1613">
    <property type="protein sequence ID" value="EN70_1613"/>
    <property type="gene ID" value="EN70_1613"/>
</dbReference>
<protein>
    <submittedName>
        <fullName evidence="3">Actin</fullName>
    </submittedName>
</protein>
<proteinExistence type="inferred from homology"/>
<dbReference type="eggNOG" id="KOG0676">
    <property type="taxonomic scope" value="Eukaryota"/>
</dbReference>
<dbReference type="Proteomes" id="UP000095285">
    <property type="component" value="Unassembled WGS sequence"/>
</dbReference>
<comment type="similarity">
    <text evidence="1">Belongs to the actin family.</text>
</comment>
<dbReference type="Pfam" id="PF00022">
    <property type="entry name" value="Actin"/>
    <property type="match status" value="1"/>
</dbReference>
<dbReference type="PANTHER" id="PTHR11937">
    <property type="entry name" value="ACTIN"/>
    <property type="match status" value="1"/>
</dbReference>
<evidence type="ECO:0000313" key="2">
    <source>
        <dbReference type="Proteomes" id="UP000095285"/>
    </source>
</evidence>
<organism evidence="2 3">
    <name type="scientific">Loa loa</name>
    <name type="common">Eye worm</name>
    <name type="synonym">Filaria loa</name>
    <dbReference type="NCBI Taxonomy" id="7209"/>
    <lineage>
        <taxon>Eukaryota</taxon>
        <taxon>Metazoa</taxon>
        <taxon>Ecdysozoa</taxon>
        <taxon>Nematoda</taxon>
        <taxon>Chromadorea</taxon>
        <taxon>Rhabditida</taxon>
        <taxon>Spirurina</taxon>
        <taxon>Spiruromorpha</taxon>
        <taxon>Filarioidea</taxon>
        <taxon>Onchocercidae</taxon>
        <taxon>Loa</taxon>
    </lineage>
</organism>
<accession>A0A1I7VEB6</accession>
<dbReference type="InterPro" id="IPR043129">
    <property type="entry name" value="ATPase_NBD"/>
</dbReference>
<evidence type="ECO:0000256" key="1">
    <source>
        <dbReference type="RuleBase" id="RU000487"/>
    </source>
</evidence>
<dbReference type="Gene3D" id="3.30.420.40">
    <property type="match status" value="2"/>
</dbReference>
<evidence type="ECO:0000313" key="3">
    <source>
        <dbReference type="WBParaSite" id="EN70_1613"/>
    </source>
</evidence>
<dbReference type="CDD" id="cd10207">
    <property type="entry name" value="ASKHA_NBD_Arp10"/>
    <property type="match status" value="1"/>
</dbReference>
<dbReference type="STRING" id="7209.A0A1I7VEB6"/>
<dbReference type="Gene3D" id="3.90.640.10">
    <property type="entry name" value="Actin, Chain A, domain 4"/>
    <property type="match status" value="1"/>
</dbReference>
<reference evidence="3" key="2">
    <citation type="submission" date="2016-11" db="UniProtKB">
        <authorList>
            <consortium name="WormBaseParasite"/>
        </authorList>
    </citation>
    <scope>IDENTIFICATION</scope>
</reference>
<reference evidence="2" key="1">
    <citation type="submission" date="2012-04" db="EMBL/GenBank/DDBJ databases">
        <title>The Genome Sequence of Loa loa.</title>
        <authorList>
            <consortium name="The Broad Institute Genome Sequencing Platform"/>
            <consortium name="Broad Institute Genome Sequencing Center for Infectious Disease"/>
            <person name="Nutman T.B."/>
            <person name="Fink D.L."/>
            <person name="Russ C."/>
            <person name="Young S."/>
            <person name="Zeng Q."/>
            <person name="Gargeya S."/>
            <person name="Alvarado L."/>
            <person name="Berlin A."/>
            <person name="Chapman S.B."/>
            <person name="Chen Z."/>
            <person name="Freedman E."/>
            <person name="Gellesch M."/>
            <person name="Goldberg J."/>
            <person name="Griggs A."/>
            <person name="Gujja S."/>
            <person name="Heilman E.R."/>
            <person name="Heiman D."/>
            <person name="Howarth C."/>
            <person name="Mehta T."/>
            <person name="Neiman D."/>
            <person name="Pearson M."/>
            <person name="Roberts A."/>
            <person name="Saif S."/>
            <person name="Shea T."/>
            <person name="Shenoy N."/>
            <person name="Sisk P."/>
            <person name="Stolte C."/>
            <person name="Sykes S."/>
            <person name="White J."/>
            <person name="Yandava C."/>
            <person name="Haas B."/>
            <person name="Henn M.R."/>
            <person name="Nusbaum C."/>
            <person name="Birren B."/>
        </authorList>
    </citation>
    <scope>NUCLEOTIDE SEQUENCE [LARGE SCALE GENOMIC DNA]</scope>
</reference>
<keyword evidence="2" id="KW-1185">Reference proteome</keyword>
<dbReference type="InterPro" id="IPR004000">
    <property type="entry name" value="Actin"/>
</dbReference>
<dbReference type="SUPFAM" id="SSF53067">
    <property type="entry name" value="Actin-like ATPase domain"/>
    <property type="match status" value="2"/>
</dbReference>